<dbReference type="KEGG" id="shun:DWB77_01239"/>
<dbReference type="Pfam" id="PF13185">
    <property type="entry name" value="GAF_2"/>
    <property type="match status" value="1"/>
</dbReference>
<name>A0A387H724_9ACTN</name>
<keyword evidence="4" id="KW-0804">Transcription</keyword>
<evidence type="ECO:0000313" key="7">
    <source>
        <dbReference type="Proteomes" id="UP000271554"/>
    </source>
</evidence>
<evidence type="ECO:0000256" key="2">
    <source>
        <dbReference type="ARBA" id="ARBA00022777"/>
    </source>
</evidence>
<dbReference type="GO" id="GO:0003723">
    <property type="term" value="F:RNA binding"/>
    <property type="evidence" value="ECO:0007669"/>
    <property type="project" value="InterPro"/>
</dbReference>
<reference evidence="6 7" key="1">
    <citation type="submission" date="2018-10" db="EMBL/GenBank/DDBJ databases">
        <title>Relationship between Morphology and Antimicrobial Activity in Streptomyces.</title>
        <authorList>
            <person name="Kang H.J."/>
            <person name="Kim S.B."/>
        </authorList>
    </citation>
    <scope>NUCLEOTIDE SEQUENCE [LARGE SCALE GENOMIC DNA]</scope>
    <source>
        <strain evidence="6 7">BH38</strain>
    </source>
</reference>
<evidence type="ECO:0000313" key="6">
    <source>
        <dbReference type="EMBL" id="AYG79129.1"/>
    </source>
</evidence>
<dbReference type="InterPro" id="IPR011006">
    <property type="entry name" value="CheY-like_superfamily"/>
</dbReference>
<dbReference type="InterPro" id="IPR029016">
    <property type="entry name" value="GAF-like_dom_sf"/>
</dbReference>
<keyword evidence="1" id="KW-0808">Transferase</keyword>
<dbReference type="SMART" id="SM00065">
    <property type="entry name" value="GAF"/>
    <property type="match status" value="1"/>
</dbReference>
<accession>A0A387H724</accession>
<protein>
    <recommendedName>
        <fullName evidence="5">ANTAR domain-containing protein</fullName>
    </recommendedName>
</protein>
<dbReference type="SMART" id="SM01012">
    <property type="entry name" value="ANTAR"/>
    <property type="match status" value="1"/>
</dbReference>
<dbReference type="Proteomes" id="UP000271554">
    <property type="component" value="Chromosome"/>
</dbReference>
<gene>
    <name evidence="6" type="ORF">DWB77_01239</name>
</gene>
<dbReference type="InterPro" id="IPR003018">
    <property type="entry name" value="GAF"/>
</dbReference>
<keyword evidence="2" id="KW-0418">Kinase</keyword>
<sequence>MSVMGREQRLAEIFVELADSLIDDFDVIEFLQSLSCRCVELLEISAVGIMLGDEHGELHTIAASDENTRLLELFAIQHDQGPCVDTFRSGVQRTNIDLTDPKATSVFPHFAQQAQKNGFAVTHALPLRLRTRVVGAMNLFHTQPGTLTAENTALAQALADIATIAILQQRTLEQTYVERDQLQAALTSRIVIEQAKGILAERWNTSPDDAFNRFRAHARSQGLRMSDLGRQIIDGVPGRSALS</sequence>
<dbReference type="AlphaFoldDB" id="A0A387H724"/>
<dbReference type="Gene3D" id="3.30.450.40">
    <property type="match status" value="1"/>
</dbReference>
<dbReference type="Pfam" id="PF03861">
    <property type="entry name" value="ANTAR"/>
    <property type="match status" value="1"/>
</dbReference>
<feature type="domain" description="ANTAR" evidence="5">
    <location>
        <begin position="172"/>
        <end position="233"/>
    </location>
</feature>
<dbReference type="EMBL" id="CP032698">
    <property type="protein sequence ID" value="AYG79129.1"/>
    <property type="molecule type" value="Genomic_DNA"/>
</dbReference>
<dbReference type="OrthoDB" id="3683444at2"/>
<dbReference type="InterPro" id="IPR005561">
    <property type="entry name" value="ANTAR"/>
</dbReference>
<dbReference type="InterPro" id="IPR036388">
    <property type="entry name" value="WH-like_DNA-bd_sf"/>
</dbReference>
<dbReference type="SUPFAM" id="SSF52172">
    <property type="entry name" value="CheY-like"/>
    <property type="match status" value="1"/>
</dbReference>
<dbReference type="Gene3D" id="1.10.10.10">
    <property type="entry name" value="Winged helix-like DNA-binding domain superfamily/Winged helix DNA-binding domain"/>
    <property type="match status" value="1"/>
</dbReference>
<evidence type="ECO:0000256" key="4">
    <source>
        <dbReference type="ARBA" id="ARBA00023163"/>
    </source>
</evidence>
<evidence type="ECO:0000256" key="1">
    <source>
        <dbReference type="ARBA" id="ARBA00022679"/>
    </source>
</evidence>
<keyword evidence="3" id="KW-0805">Transcription regulation</keyword>
<dbReference type="RefSeq" id="WP_120720277.1">
    <property type="nucleotide sequence ID" value="NZ_CP032698.1"/>
</dbReference>
<dbReference type="InterPro" id="IPR012074">
    <property type="entry name" value="GAF_ANTAR"/>
</dbReference>
<dbReference type="PROSITE" id="PS50921">
    <property type="entry name" value="ANTAR"/>
    <property type="match status" value="1"/>
</dbReference>
<evidence type="ECO:0000259" key="5">
    <source>
        <dbReference type="PROSITE" id="PS50921"/>
    </source>
</evidence>
<dbReference type="PIRSF" id="PIRSF036625">
    <property type="entry name" value="GAF_ANTAR"/>
    <property type="match status" value="1"/>
</dbReference>
<evidence type="ECO:0000256" key="3">
    <source>
        <dbReference type="ARBA" id="ARBA00023015"/>
    </source>
</evidence>
<proteinExistence type="predicted"/>
<keyword evidence="7" id="KW-1185">Reference proteome</keyword>
<dbReference type="GO" id="GO:0016301">
    <property type="term" value="F:kinase activity"/>
    <property type="evidence" value="ECO:0007669"/>
    <property type="project" value="UniProtKB-KW"/>
</dbReference>
<organism evidence="6 7">
    <name type="scientific">Streptomyces hundungensis</name>
    <dbReference type="NCBI Taxonomy" id="1077946"/>
    <lineage>
        <taxon>Bacteria</taxon>
        <taxon>Bacillati</taxon>
        <taxon>Actinomycetota</taxon>
        <taxon>Actinomycetes</taxon>
        <taxon>Kitasatosporales</taxon>
        <taxon>Streptomycetaceae</taxon>
        <taxon>Streptomyces</taxon>
    </lineage>
</organism>
<dbReference type="SUPFAM" id="SSF55781">
    <property type="entry name" value="GAF domain-like"/>
    <property type="match status" value="1"/>
</dbReference>